<keyword evidence="4" id="KW-1185">Reference proteome</keyword>
<evidence type="ECO:0000313" key="5">
    <source>
        <dbReference type="Proteomes" id="UP000390336"/>
    </source>
</evidence>
<protein>
    <submittedName>
        <fullName evidence="3">Uncharacterized protein</fullName>
    </submittedName>
</protein>
<evidence type="ECO:0000313" key="1">
    <source>
        <dbReference type="EMBL" id="AYO14239.1"/>
    </source>
</evidence>
<reference evidence="1 4" key="2">
    <citation type="submission" date="2018-10" db="EMBL/GenBank/DDBJ databases">
        <title>Whole Genome of Vibrio owensii strain 170502, isolated from Acute Hepatopancreatic Necrosis Disease (AHPND) shrimp.</title>
        <authorList>
            <person name="Yan M."/>
            <person name="Wang X."/>
            <person name="Wang Y."/>
        </authorList>
    </citation>
    <scope>NUCLEOTIDE SEQUENCE [LARGE SCALE GENOMIC DNA]</scope>
    <source>
        <strain evidence="1 4">1700302</strain>
    </source>
</reference>
<reference evidence="3" key="3">
    <citation type="submission" date="2019-11" db="EMBL/GenBank/DDBJ databases">
        <title>Complete genome sequence of Vibrio owensii SH-14 isolated from shrimp with acute hepatopancreatic necrosis diease.</title>
        <authorList>
            <person name="Liang X."/>
            <person name="Wang Y."/>
        </authorList>
    </citation>
    <scope>NUCLEOTIDE SEQUENCE</scope>
    <source>
        <strain evidence="3">SH14</strain>
    </source>
</reference>
<dbReference type="InterPro" id="IPR038314">
    <property type="entry name" value="T6SS_sf"/>
</dbReference>
<dbReference type="EMBL" id="CP033137">
    <property type="protein sequence ID" value="AYO14239.1"/>
    <property type="molecule type" value="Genomic_DNA"/>
</dbReference>
<gene>
    <name evidence="2" type="ORF">APZ19_07105</name>
    <name evidence="3" type="ORF">APZ19_07365</name>
    <name evidence="1" type="ORF">D0812_07410</name>
</gene>
<evidence type="ECO:0000313" key="2">
    <source>
        <dbReference type="EMBL" id="QGH46867.1"/>
    </source>
</evidence>
<dbReference type="RefSeq" id="WP_054824923.1">
    <property type="nucleotide sequence ID" value="NZ_CP033137.1"/>
</dbReference>
<dbReference type="Proteomes" id="UP000272136">
    <property type="component" value="Chromosome 1"/>
</dbReference>
<evidence type="ECO:0000313" key="3">
    <source>
        <dbReference type="EMBL" id="QGH46904.1"/>
    </source>
</evidence>
<name>A0AAP9GBA8_9VIBR</name>
<reference evidence="3 5" key="1">
    <citation type="journal article" date="2015" name="Genome Announc.">
        <title>Draft Genome Sequence of Vibrio owensii Strain SH-14, Which Causes Shrimp Acute Hepatopancreatic Necrosis Disease.</title>
        <authorList>
            <person name="Liu L."/>
            <person name="Xiao J."/>
            <person name="Xia X."/>
            <person name="Pan Y."/>
            <person name="Yan S."/>
            <person name="Wang Y."/>
        </authorList>
    </citation>
    <scope>NUCLEOTIDE SEQUENCE [LARGE SCALE GENOMIC DNA]</scope>
    <source>
        <strain evidence="3 5">SH14</strain>
    </source>
</reference>
<dbReference type="Gene3D" id="1.20.120.1620">
    <property type="match status" value="1"/>
</dbReference>
<accession>A0AAP9GBA8</accession>
<sequence length="118" mass="13520">MIRVIAFIIILVLLPISASSNTRVPINEQLLQFAKANCLYQYFQHKNYDLNDIRNISAGIVQMSSLAPETFVEVSRLVKNYEPEVKYKKDTSPLLVKCFTLDSDPVFIRKINSLTHSE</sequence>
<dbReference type="AlphaFoldDB" id="A0AAP9GBA8"/>
<organism evidence="3 5">
    <name type="scientific">Vibrio owensii</name>
    <dbReference type="NCBI Taxonomy" id="696485"/>
    <lineage>
        <taxon>Bacteria</taxon>
        <taxon>Pseudomonadati</taxon>
        <taxon>Pseudomonadota</taxon>
        <taxon>Gammaproteobacteria</taxon>
        <taxon>Vibrionales</taxon>
        <taxon>Vibrionaceae</taxon>
        <taxon>Vibrio</taxon>
    </lineage>
</organism>
<dbReference type="EMBL" id="CP045859">
    <property type="protein sequence ID" value="QGH46867.1"/>
    <property type="molecule type" value="Genomic_DNA"/>
</dbReference>
<proteinExistence type="predicted"/>
<dbReference type="EMBL" id="CP045859">
    <property type="protein sequence ID" value="QGH46904.1"/>
    <property type="molecule type" value="Genomic_DNA"/>
</dbReference>
<dbReference type="Proteomes" id="UP000390336">
    <property type="component" value="Chromosome 1"/>
</dbReference>
<evidence type="ECO:0000313" key="4">
    <source>
        <dbReference type="Proteomes" id="UP000272136"/>
    </source>
</evidence>